<name>A0A0B8Q4N0_9VIBR</name>
<evidence type="ECO:0000313" key="1">
    <source>
        <dbReference type="EMBL" id="GAM74565.1"/>
    </source>
</evidence>
<comment type="caution">
    <text evidence="1">The sequence shown here is derived from an EMBL/GenBank/DDBJ whole genome shotgun (WGS) entry which is preliminary data.</text>
</comment>
<dbReference type="Proteomes" id="UP000031666">
    <property type="component" value="Unassembled WGS sequence"/>
</dbReference>
<organism evidence="1 2">
    <name type="scientific">Vibrio ishigakensis</name>
    <dbReference type="NCBI Taxonomy" id="1481914"/>
    <lineage>
        <taxon>Bacteria</taxon>
        <taxon>Pseudomonadati</taxon>
        <taxon>Pseudomonadota</taxon>
        <taxon>Gammaproteobacteria</taxon>
        <taxon>Vibrionales</taxon>
        <taxon>Vibrionaceae</taxon>
        <taxon>Vibrio</taxon>
    </lineage>
</organism>
<sequence>MNPYSSRFETLSLSQQDLAQKRKQFMDNYLLETPANRFLHPDDWDGFCERHCQEVGIPQPKREEFAKWCLDFKIWQGDLFVLSSVYQDVKQNQRFDS</sequence>
<reference evidence="1 2" key="1">
    <citation type="submission" date="2015-01" db="EMBL/GenBank/DDBJ databases">
        <title>Vibrio sp. C94 JCM 19241 whole genome shotgun sequence.</title>
        <authorList>
            <person name="Sawabe T."/>
            <person name="Meirelles P."/>
            <person name="Feng G."/>
            <person name="Sayaka M."/>
            <person name="Hattori M."/>
            <person name="Ohkuma M."/>
        </authorList>
    </citation>
    <scope>NUCLEOTIDE SEQUENCE [LARGE SCALE GENOMIC DNA]</scope>
    <source>
        <strain evidence="2">JCM 19241</strain>
    </source>
</reference>
<accession>A0A0B8Q4N0</accession>
<proteinExistence type="predicted"/>
<protein>
    <submittedName>
        <fullName evidence="1">Uncharacterized protein</fullName>
    </submittedName>
</protein>
<evidence type="ECO:0000313" key="2">
    <source>
        <dbReference type="Proteomes" id="UP000031666"/>
    </source>
</evidence>
<dbReference type="EMBL" id="BBSC01000003">
    <property type="protein sequence ID" value="GAM74565.1"/>
    <property type="molecule type" value="Genomic_DNA"/>
</dbReference>
<gene>
    <name evidence="1" type="ORF">JCM19241_908</name>
</gene>
<reference evidence="1 2" key="2">
    <citation type="submission" date="2015-01" db="EMBL/GenBank/DDBJ databases">
        <authorList>
            <consortium name="NBRP consortium"/>
            <person name="Sawabe T."/>
            <person name="Meirelles P."/>
            <person name="Feng G."/>
            <person name="Sayaka M."/>
            <person name="Hattori M."/>
            <person name="Ohkuma M."/>
        </authorList>
    </citation>
    <scope>NUCLEOTIDE SEQUENCE [LARGE SCALE GENOMIC DNA]</scope>
    <source>
        <strain evidence="2">JCM 19241</strain>
    </source>
</reference>
<dbReference type="AlphaFoldDB" id="A0A0B8Q4N0"/>